<gene>
    <name evidence="2" type="ORF">ACJ72_08858</name>
</gene>
<sequence>KHNKKHIETLKKKNKNREKDKNKKSDKKENFLRNQSDHEFFAEVSSDINELIKHQPSYD</sequence>
<dbReference type="AlphaFoldDB" id="A0A1B7NIX4"/>
<dbReference type="EMBL" id="LGUA01004432">
    <property type="protein sequence ID" value="OAX76849.1"/>
    <property type="molecule type" value="Genomic_DNA"/>
</dbReference>
<evidence type="ECO:0000313" key="2">
    <source>
        <dbReference type="EMBL" id="OAX76849.1"/>
    </source>
</evidence>
<evidence type="ECO:0000313" key="3">
    <source>
        <dbReference type="Proteomes" id="UP000091918"/>
    </source>
</evidence>
<keyword evidence="3" id="KW-1185">Reference proteome</keyword>
<proteinExistence type="predicted"/>
<accession>A0A1B7NIX4</accession>
<name>A0A1B7NIX4_9EURO</name>
<dbReference type="Proteomes" id="UP000091918">
    <property type="component" value="Unassembled WGS sequence"/>
</dbReference>
<evidence type="ECO:0000256" key="1">
    <source>
        <dbReference type="SAM" id="MobiDB-lite"/>
    </source>
</evidence>
<reference evidence="2 3" key="1">
    <citation type="submission" date="2015-07" db="EMBL/GenBank/DDBJ databases">
        <title>Emmonsia species relationships and genome sequence.</title>
        <authorList>
            <person name="Cuomo C.A."/>
            <person name="Schwartz I.S."/>
            <person name="Kenyon C."/>
            <person name="de Hoog G.S."/>
            <person name="Govender N.P."/>
            <person name="Botha A."/>
            <person name="Moreno L."/>
            <person name="de Vries M."/>
            <person name="Munoz J.F."/>
            <person name="Stielow J.B."/>
        </authorList>
    </citation>
    <scope>NUCLEOTIDE SEQUENCE [LARGE SCALE GENOMIC DNA]</scope>
    <source>
        <strain evidence="2 3">CBS 136260</strain>
    </source>
</reference>
<organism evidence="2 3">
    <name type="scientific">Emergomyces africanus</name>
    <dbReference type="NCBI Taxonomy" id="1955775"/>
    <lineage>
        <taxon>Eukaryota</taxon>
        <taxon>Fungi</taxon>
        <taxon>Dikarya</taxon>
        <taxon>Ascomycota</taxon>
        <taxon>Pezizomycotina</taxon>
        <taxon>Eurotiomycetes</taxon>
        <taxon>Eurotiomycetidae</taxon>
        <taxon>Onygenales</taxon>
        <taxon>Ajellomycetaceae</taxon>
        <taxon>Emergomyces</taxon>
    </lineage>
</organism>
<dbReference type="STRING" id="1658172.A0A1B7NIX4"/>
<feature type="non-terminal residue" evidence="2">
    <location>
        <position position="1"/>
    </location>
</feature>
<protein>
    <submittedName>
        <fullName evidence="2">Uncharacterized protein</fullName>
    </submittedName>
</protein>
<feature type="region of interest" description="Disordered" evidence="1">
    <location>
        <begin position="1"/>
        <end position="34"/>
    </location>
</feature>
<comment type="caution">
    <text evidence="2">The sequence shown here is derived from an EMBL/GenBank/DDBJ whole genome shotgun (WGS) entry which is preliminary data.</text>
</comment>